<dbReference type="Pfam" id="PF00561">
    <property type="entry name" value="Abhydrolase_1"/>
    <property type="match status" value="1"/>
</dbReference>
<dbReference type="PANTHER" id="PTHR43798">
    <property type="entry name" value="MONOACYLGLYCEROL LIPASE"/>
    <property type="match status" value="1"/>
</dbReference>
<proteinExistence type="predicted"/>
<gene>
    <name evidence="2" type="ORF">SAMN06273572_10686</name>
</gene>
<dbReference type="InterPro" id="IPR029058">
    <property type="entry name" value="AB_hydrolase_fold"/>
</dbReference>
<dbReference type="EMBL" id="OCTN01000006">
    <property type="protein sequence ID" value="SOH94935.1"/>
    <property type="molecule type" value="Genomic_DNA"/>
</dbReference>
<dbReference type="Gene3D" id="3.40.50.1820">
    <property type="entry name" value="alpha/beta hydrolase"/>
    <property type="match status" value="1"/>
</dbReference>
<dbReference type="InterPro" id="IPR000073">
    <property type="entry name" value="AB_hydrolase_1"/>
</dbReference>
<sequence length="260" mass="27928">MTNQPLHSEISGPQGAPVILLLNSFGATGEMWKPQLELLQAHYRTITFDARGHGRSPTPPAPYSFADLVADAIGVLDHHGVEKAHVMGLSMGGMTALGMGIHAPDRVEKIICCAARADAPPPFVQNWVDRLAVLESDGVEGVWNGTVDKWLSDDTRSTHPDREQALRDGFLSTSDEGYRGGAAALKGLDYLKDLDKITCPTLFIAGENDVAAAPDTMRAMAAACPGSEFTQVAGARHVLNFDRPDGFYLSIASFLKLDVE</sequence>
<feature type="domain" description="AB hydrolase-1" evidence="1">
    <location>
        <begin position="17"/>
        <end position="244"/>
    </location>
</feature>
<dbReference type="PRINTS" id="PR00111">
    <property type="entry name" value="ABHYDROLASE"/>
</dbReference>
<evidence type="ECO:0000313" key="2">
    <source>
        <dbReference type="EMBL" id="SOH94935.1"/>
    </source>
</evidence>
<dbReference type="RefSeq" id="WP_097930990.1">
    <property type="nucleotide sequence ID" value="NZ_OCTN01000006.1"/>
</dbReference>
<dbReference type="InterPro" id="IPR050266">
    <property type="entry name" value="AB_hydrolase_sf"/>
</dbReference>
<dbReference type="PRINTS" id="PR00412">
    <property type="entry name" value="EPOXHYDRLASE"/>
</dbReference>
<dbReference type="AlphaFoldDB" id="A0A2C9CUZ3"/>
<dbReference type="OrthoDB" id="9793083at2"/>
<evidence type="ECO:0000313" key="3">
    <source>
        <dbReference type="Proteomes" id="UP000220034"/>
    </source>
</evidence>
<keyword evidence="3" id="KW-1185">Reference proteome</keyword>
<protein>
    <submittedName>
        <fullName evidence="2">3-oxoadipate enol-lactonase</fullName>
    </submittedName>
</protein>
<dbReference type="PANTHER" id="PTHR43798:SF5">
    <property type="entry name" value="MONOACYLGLYCEROL LIPASE ABHD6"/>
    <property type="match status" value="1"/>
</dbReference>
<dbReference type="GO" id="GO:0047372">
    <property type="term" value="F:monoacylglycerol lipase activity"/>
    <property type="evidence" value="ECO:0007669"/>
    <property type="project" value="TreeGrafter"/>
</dbReference>
<dbReference type="InterPro" id="IPR000639">
    <property type="entry name" value="Epox_hydrolase-like"/>
</dbReference>
<dbReference type="SUPFAM" id="SSF53474">
    <property type="entry name" value="alpha/beta-Hydrolases"/>
    <property type="match status" value="1"/>
</dbReference>
<dbReference type="GO" id="GO:0016020">
    <property type="term" value="C:membrane"/>
    <property type="evidence" value="ECO:0007669"/>
    <property type="project" value="TreeGrafter"/>
</dbReference>
<dbReference type="GO" id="GO:0046464">
    <property type="term" value="P:acylglycerol catabolic process"/>
    <property type="evidence" value="ECO:0007669"/>
    <property type="project" value="TreeGrafter"/>
</dbReference>
<dbReference type="Proteomes" id="UP000220034">
    <property type="component" value="Unassembled WGS sequence"/>
</dbReference>
<organism evidence="2 3">
    <name type="scientific">Pontivivens marinum</name>
    <dbReference type="NCBI Taxonomy" id="1690039"/>
    <lineage>
        <taxon>Bacteria</taxon>
        <taxon>Pseudomonadati</taxon>
        <taxon>Pseudomonadota</taxon>
        <taxon>Alphaproteobacteria</taxon>
        <taxon>Rhodobacterales</taxon>
        <taxon>Paracoccaceae</taxon>
        <taxon>Pontivivens</taxon>
    </lineage>
</organism>
<evidence type="ECO:0000259" key="1">
    <source>
        <dbReference type="Pfam" id="PF00561"/>
    </source>
</evidence>
<reference evidence="3" key="1">
    <citation type="submission" date="2017-09" db="EMBL/GenBank/DDBJ databases">
        <authorList>
            <person name="Varghese N."/>
            <person name="Submissions S."/>
        </authorList>
    </citation>
    <scope>NUCLEOTIDE SEQUENCE [LARGE SCALE GENOMIC DNA]</scope>
    <source>
        <strain evidence="3">C7</strain>
    </source>
</reference>
<name>A0A2C9CUZ3_9RHOB</name>
<accession>A0A2C9CUZ3</accession>